<sequence length="157" mass="16839">RRYGQALALAREAADLAAGRADTAAWWQMMFLQGECFREQGLYEECRNVAETLRAHQLTASSPALAAKVLTMLSVVSQISDEVPQAIALAREALRLSDANEGPPGLHVEAQLALIAALAESDQLDQAWAECVVLSGMLDGEADSQLAGKAYWVIGNV</sequence>
<reference evidence="1 2" key="1">
    <citation type="submission" date="2020-04" db="EMBL/GenBank/DDBJ databases">
        <authorList>
            <person name="Liu S."/>
        </authorList>
    </citation>
    <scope>NUCLEOTIDE SEQUENCE [LARGE SCALE GENOMIC DNA]</scope>
    <source>
        <strain evidence="1 2">CGMCC 1.15091</strain>
    </source>
</reference>
<organism evidence="1 2">
    <name type="scientific">Arthrobacter deserti</name>
    <dbReference type="NCBI Taxonomy" id="1742687"/>
    <lineage>
        <taxon>Bacteria</taxon>
        <taxon>Bacillati</taxon>
        <taxon>Actinomycetota</taxon>
        <taxon>Actinomycetes</taxon>
        <taxon>Micrococcales</taxon>
        <taxon>Micrococcaceae</taxon>
        <taxon>Arthrobacter</taxon>
    </lineage>
</organism>
<evidence type="ECO:0000313" key="1">
    <source>
        <dbReference type="EMBL" id="NKX51917.1"/>
    </source>
</evidence>
<evidence type="ECO:0008006" key="3">
    <source>
        <dbReference type="Google" id="ProtNLM"/>
    </source>
</evidence>
<dbReference type="SUPFAM" id="SSF48452">
    <property type="entry name" value="TPR-like"/>
    <property type="match status" value="1"/>
</dbReference>
<name>A0ABX1JVX3_9MICC</name>
<gene>
    <name evidence="1" type="ORF">HER39_15360</name>
</gene>
<accession>A0ABX1JVX3</accession>
<feature type="non-terminal residue" evidence="1">
    <location>
        <position position="157"/>
    </location>
</feature>
<dbReference type="EMBL" id="JAAZSR010000347">
    <property type="protein sequence ID" value="NKX51917.1"/>
    <property type="molecule type" value="Genomic_DNA"/>
</dbReference>
<comment type="caution">
    <text evidence="1">The sequence shown here is derived from an EMBL/GenBank/DDBJ whole genome shotgun (WGS) entry which is preliminary data.</text>
</comment>
<dbReference type="Proteomes" id="UP000523795">
    <property type="component" value="Unassembled WGS sequence"/>
</dbReference>
<dbReference type="InterPro" id="IPR011990">
    <property type="entry name" value="TPR-like_helical_dom_sf"/>
</dbReference>
<evidence type="ECO:0000313" key="2">
    <source>
        <dbReference type="Proteomes" id="UP000523795"/>
    </source>
</evidence>
<protein>
    <recommendedName>
        <fullName evidence="3">LuxR family transcriptional regulator</fullName>
    </recommendedName>
</protein>
<keyword evidence="2" id="KW-1185">Reference proteome</keyword>
<proteinExistence type="predicted"/>
<feature type="non-terminal residue" evidence="1">
    <location>
        <position position="1"/>
    </location>
</feature>
<dbReference type="Gene3D" id="1.25.40.10">
    <property type="entry name" value="Tetratricopeptide repeat domain"/>
    <property type="match status" value="1"/>
</dbReference>